<organism evidence="1 2">
    <name type="scientific">Brachyspira aalborgi</name>
    <dbReference type="NCBI Taxonomy" id="29522"/>
    <lineage>
        <taxon>Bacteria</taxon>
        <taxon>Pseudomonadati</taxon>
        <taxon>Spirochaetota</taxon>
        <taxon>Spirochaetia</taxon>
        <taxon>Brachyspirales</taxon>
        <taxon>Brachyspiraceae</taxon>
        <taxon>Brachyspira</taxon>
    </lineage>
</organism>
<dbReference type="Proteomes" id="UP000325002">
    <property type="component" value="Unassembled WGS sequence"/>
</dbReference>
<dbReference type="EMBL" id="SAYD01000021">
    <property type="protein sequence ID" value="TXJ36605.1"/>
    <property type="molecule type" value="Genomic_DNA"/>
</dbReference>
<accession>A0A5C8EFR1</accession>
<dbReference type="Pfam" id="PF10719">
    <property type="entry name" value="ComFB"/>
    <property type="match status" value="1"/>
</dbReference>
<evidence type="ECO:0000313" key="2">
    <source>
        <dbReference type="Proteomes" id="UP000325002"/>
    </source>
</evidence>
<sequence>MYLVNLMEQKVSKLADSYFKEKNIPANTNMRMDIIAYTLNRVQPQYVTSARGVLHSYDKGDTEENIEILTTIEKACEVIRRRKENTPLESIPLIEENGYYLTYPSIMGNICSAKNSERVESALVYMYYKNKLIEGYGANFPNPAVVSKNIPGKFMFCFMPKKIDSNESINVDLDIVIEAENYKQYKSVLNFEISPSFYNANDMPLFSIEEVDDILLMEN</sequence>
<dbReference type="RefSeq" id="WP_147778648.1">
    <property type="nucleotide sequence ID" value="NZ_SAYD01000021.1"/>
</dbReference>
<protein>
    <submittedName>
        <fullName evidence="1">Competence protein ComFB</fullName>
    </submittedName>
</protein>
<comment type="caution">
    <text evidence="1">The sequence shown here is derived from an EMBL/GenBank/DDBJ whole genome shotgun (WGS) entry which is preliminary data.</text>
</comment>
<reference evidence="1 2" key="1">
    <citation type="journal article" date="1992" name="Lakartidningen">
        <title>[Penicillin V and not amoxicillin is the first choice preparation in acute otitis].</title>
        <authorList>
            <person name="Kamme C."/>
            <person name="Lundgren K."/>
            <person name="Prellner K."/>
        </authorList>
    </citation>
    <scope>NUCLEOTIDE SEQUENCE [LARGE SCALE GENOMIC DNA]</scope>
    <source>
        <strain evidence="1 2">PC3997IV</strain>
    </source>
</reference>
<evidence type="ECO:0000313" key="1">
    <source>
        <dbReference type="EMBL" id="TXJ36605.1"/>
    </source>
</evidence>
<proteinExistence type="predicted"/>
<gene>
    <name evidence="1" type="ORF">EPJ81_09670</name>
</gene>
<name>A0A5C8EFR1_9SPIR</name>
<dbReference type="InterPro" id="IPR019657">
    <property type="entry name" value="ComFB"/>
</dbReference>
<dbReference type="AlphaFoldDB" id="A0A5C8EFR1"/>